<keyword evidence="2" id="KW-1185">Reference proteome</keyword>
<organism evidence="1 2">
    <name type="scientific">Yersinia rohdei</name>
    <dbReference type="NCBI Taxonomy" id="29485"/>
    <lineage>
        <taxon>Bacteria</taxon>
        <taxon>Pseudomonadati</taxon>
        <taxon>Pseudomonadota</taxon>
        <taxon>Gammaproteobacteria</taxon>
        <taxon>Enterobacterales</taxon>
        <taxon>Yersiniaceae</taxon>
        <taxon>Yersinia</taxon>
    </lineage>
</organism>
<evidence type="ECO:0000313" key="2">
    <source>
        <dbReference type="Proteomes" id="UP000031914"/>
    </source>
</evidence>
<proteinExistence type="predicted"/>
<gene>
    <name evidence="1" type="ORF">CH64_1771</name>
</gene>
<name>A0ABN4FDW7_YERRO</name>
<reference evidence="1 2" key="1">
    <citation type="journal article" date="2015" name="Genome Announc.">
        <title>Thirty-Two Complete Genome Assemblies of Nine Yersinia Species, Including Y. pestis, Y. pseudotuberculosis, and Y. enterocolitica.</title>
        <authorList>
            <person name="Johnson S.L."/>
            <person name="Daligault H.E."/>
            <person name="Davenport K.W."/>
            <person name="Jaissle J."/>
            <person name="Frey K.G."/>
            <person name="Ladner J.T."/>
            <person name="Broomall S.M."/>
            <person name="Bishop-Lilly K.A."/>
            <person name="Bruce D.C."/>
            <person name="Coyne S.R."/>
            <person name="Gibbons H.S."/>
            <person name="Lo C.C."/>
            <person name="Munk A.C."/>
            <person name="Rosenzweig C.N."/>
            <person name="Koroleva G.I."/>
            <person name="Palacios G.F."/>
            <person name="Redden C.L."/>
            <person name="Xu Y."/>
            <person name="Minogue T.D."/>
            <person name="Chain P.S."/>
        </authorList>
    </citation>
    <scope>NUCLEOTIDE SEQUENCE [LARGE SCALE GENOMIC DNA]</scope>
    <source>
        <strain evidence="1 2">YRA</strain>
    </source>
</reference>
<evidence type="ECO:0000313" key="1">
    <source>
        <dbReference type="EMBL" id="AJJ10535.1"/>
    </source>
</evidence>
<dbReference type="Proteomes" id="UP000031914">
    <property type="component" value="Chromosome"/>
</dbReference>
<protein>
    <submittedName>
        <fullName evidence="1">Uncharacterized protein</fullName>
    </submittedName>
</protein>
<accession>A0ABN4FDW7</accession>
<dbReference type="EMBL" id="CP009787">
    <property type="protein sequence ID" value="AJJ10535.1"/>
    <property type="molecule type" value="Genomic_DNA"/>
</dbReference>
<sequence>MTVYSTLALFPAYWVLLPHWLLSLLELFTNTATSAELIAEHCDYRDTH</sequence>